<dbReference type="AlphaFoldDB" id="A0A6G1HF63"/>
<dbReference type="PROSITE" id="PS51257">
    <property type="entry name" value="PROKAR_LIPOPROTEIN"/>
    <property type="match status" value="1"/>
</dbReference>
<dbReference type="OrthoDB" id="3943373at2759"/>
<evidence type="ECO:0000256" key="2">
    <source>
        <dbReference type="SAM" id="SignalP"/>
    </source>
</evidence>
<evidence type="ECO:0000313" key="3">
    <source>
        <dbReference type="EMBL" id="KAF1991724.1"/>
    </source>
</evidence>
<keyword evidence="1" id="KW-0812">Transmembrane</keyword>
<accession>A0A6G1HF63</accession>
<feature type="transmembrane region" description="Helical" evidence="1">
    <location>
        <begin position="112"/>
        <end position="131"/>
    </location>
</feature>
<dbReference type="Proteomes" id="UP000800041">
    <property type="component" value="Unassembled WGS sequence"/>
</dbReference>
<protein>
    <submittedName>
        <fullName evidence="3">Uncharacterized protein</fullName>
    </submittedName>
</protein>
<keyword evidence="1" id="KW-1133">Transmembrane helix</keyword>
<feature type="non-terminal residue" evidence="3">
    <location>
        <position position="216"/>
    </location>
</feature>
<feature type="transmembrane region" description="Helical" evidence="1">
    <location>
        <begin position="88"/>
        <end position="106"/>
    </location>
</feature>
<keyword evidence="4" id="KW-1185">Reference proteome</keyword>
<keyword evidence="2" id="KW-0732">Signal</keyword>
<organism evidence="3 4">
    <name type="scientific">Aulographum hederae CBS 113979</name>
    <dbReference type="NCBI Taxonomy" id="1176131"/>
    <lineage>
        <taxon>Eukaryota</taxon>
        <taxon>Fungi</taxon>
        <taxon>Dikarya</taxon>
        <taxon>Ascomycota</taxon>
        <taxon>Pezizomycotina</taxon>
        <taxon>Dothideomycetes</taxon>
        <taxon>Pleosporomycetidae</taxon>
        <taxon>Aulographales</taxon>
        <taxon>Aulographaceae</taxon>
    </lineage>
</organism>
<evidence type="ECO:0000256" key="1">
    <source>
        <dbReference type="SAM" id="Phobius"/>
    </source>
</evidence>
<feature type="transmembrane region" description="Helical" evidence="1">
    <location>
        <begin position="152"/>
        <end position="170"/>
    </location>
</feature>
<proteinExistence type="predicted"/>
<feature type="signal peptide" evidence="2">
    <location>
        <begin position="1"/>
        <end position="19"/>
    </location>
</feature>
<dbReference type="EMBL" id="ML977139">
    <property type="protein sequence ID" value="KAF1991724.1"/>
    <property type="molecule type" value="Genomic_DNA"/>
</dbReference>
<reference evidence="3" key="1">
    <citation type="journal article" date="2020" name="Stud. Mycol.">
        <title>101 Dothideomycetes genomes: a test case for predicting lifestyles and emergence of pathogens.</title>
        <authorList>
            <person name="Haridas S."/>
            <person name="Albert R."/>
            <person name="Binder M."/>
            <person name="Bloem J."/>
            <person name="Labutti K."/>
            <person name="Salamov A."/>
            <person name="Andreopoulos B."/>
            <person name="Baker S."/>
            <person name="Barry K."/>
            <person name="Bills G."/>
            <person name="Bluhm B."/>
            <person name="Cannon C."/>
            <person name="Castanera R."/>
            <person name="Culley D."/>
            <person name="Daum C."/>
            <person name="Ezra D."/>
            <person name="Gonzalez J."/>
            <person name="Henrissat B."/>
            <person name="Kuo A."/>
            <person name="Liang C."/>
            <person name="Lipzen A."/>
            <person name="Lutzoni F."/>
            <person name="Magnuson J."/>
            <person name="Mondo S."/>
            <person name="Nolan M."/>
            <person name="Ohm R."/>
            <person name="Pangilinan J."/>
            <person name="Park H.-J."/>
            <person name="Ramirez L."/>
            <person name="Alfaro M."/>
            <person name="Sun H."/>
            <person name="Tritt A."/>
            <person name="Yoshinaga Y."/>
            <person name="Zwiers L.-H."/>
            <person name="Turgeon B."/>
            <person name="Goodwin S."/>
            <person name="Spatafora J."/>
            <person name="Crous P."/>
            <person name="Grigoriev I."/>
        </authorList>
    </citation>
    <scope>NUCLEOTIDE SEQUENCE</scope>
    <source>
        <strain evidence="3">CBS 113979</strain>
    </source>
</reference>
<feature type="chain" id="PRO_5026218183" evidence="2">
    <location>
        <begin position="20"/>
        <end position="216"/>
    </location>
</feature>
<gene>
    <name evidence="3" type="ORF">K402DRAFT_322668</name>
</gene>
<feature type="transmembrane region" description="Helical" evidence="1">
    <location>
        <begin position="56"/>
        <end position="76"/>
    </location>
</feature>
<evidence type="ECO:0000313" key="4">
    <source>
        <dbReference type="Proteomes" id="UP000800041"/>
    </source>
</evidence>
<sequence length="216" mass="24301">MTRCKLWAVASITFGIAACTPILHDLQQNKRAETVRRQASTSTDCTFDGNPDFYGLGIRIGIYLQWITALLANHFLREAIDTNLETNTIFLLALFIATAVTTANNTVQTAELVVLLHLCFGFLFSILSIWGHRTAIAGVNQKKIRFPLMGSFFRLTLATALSAFGLWFWFKGNDLSRRPLECADYTFFFSRVDLGSGVRYFFELQSSIILCVYAVL</sequence>
<name>A0A6G1HF63_9PEZI</name>
<keyword evidence="1" id="KW-0472">Membrane</keyword>